<name>A0A392UJX1_9FABA</name>
<feature type="region of interest" description="Disordered" evidence="1">
    <location>
        <begin position="1"/>
        <end position="30"/>
    </location>
</feature>
<evidence type="ECO:0000256" key="1">
    <source>
        <dbReference type="SAM" id="MobiDB-lite"/>
    </source>
</evidence>
<comment type="caution">
    <text evidence="2">The sequence shown here is derived from an EMBL/GenBank/DDBJ whole genome shotgun (WGS) entry which is preliminary data.</text>
</comment>
<reference evidence="2 3" key="1">
    <citation type="journal article" date="2018" name="Front. Plant Sci.">
        <title>Red Clover (Trifolium pratense) and Zigzag Clover (T. medium) - A Picture of Genomic Similarities and Differences.</title>
        <authorList>
            <person name="Dluhosova J."/>
            <person name="Istvanek J."/>
            <person name="Nedelnik J."/>
            <person name="Repkova J."/>
        </authorList>
    </citation>
    <scope>NUCLEOTIDE SEQUENCE [LARGE SCALE GENOMIC DNA]</scope>
    <source>
        <strain evidence="3">cv. 10/8</strain>
        <tissue evidence="2">Leaf</tissue>
    </source>
</reference>
<sequence>MIKTVVDSGTPVQYGGGEGRRVPIRQSDTQ</sequence>
<accession>A0A392UJX1</accession>
<dbReference type="EMBL" id="LXQA010845512">
    <property type="protein sequence ID" value="MCI73752.1"/>
    <property type="molecule type" value="Genomic_DNA"/>
</dbReference>
<organism evidence="2 3">
    <name type="scientific">Trifolium medium</name>
    <dbReference type="NCBI Taxonomy" id="97028"/>
    <lineage>
        <taxon>Eukaryota</taxon>
        <taxon>Viridiplantae</taxon>
        <taxon>Streptophyta</taxon>
        <taxon>Embryophyta</taxon>
        <taxon>Tracheophyta</taxon>
        <taxon>Spermatophyta</taxon>
        <taxon>Magnoliopsida</taxon>
        <taxon>eudicotyledons</taxon>
        <taxon>Gunneridae</taxon>
        <taxon>Pentapetalae</taxon>
        <taxon>rosids</taxon>
        <taxon>fabids</taxon>
        <taxon>Fabales</taxon>
        <taxon>Fabaceae</taxon>
        <taxon>Papilionoideae</taxon>
        <taxon>50 kb inversion clade</taxon>
        <taxon>NPAAA clade</taxon>
        <taxon>Hologalegina</taxon>
        <taxon>IRL clade</taxon>
        <taxon>Trifolieae</taxon>
        <taxon>Trifolium</taxon>
    </lineage>
</organism>
<dbReference type="AlphaFoldDB" id="A0A392UJX1"/>
<keyword evidence="3" id="KW-1185">Reference proteome</keyword>
<evidence type="ECO:0000313" key="2">
    <source>
        <dbReference type="EMBL" id="MCI73752.1"/>
    </source>
</evidence>
<feature type="non-terminal residue" evidence="2">
    <location>
        <position position="30"/>
    </location>
</feature>
<dbReference type="Proteomes" id="UP000265520">
    <property type="component" value="Unassembled WGS sequence"/>
</dbReference>
<proteinExistence type="predicted"/>
<protein>
    <submittedName>
        <fullName evidence="2">Uncharacterized protein</fullName>
    </submittedName>
</protein>
<evidence type="ECO:0000313" key="3">
    <source>
        <dbReference type="Proteomes" id="UP000265520"/>
    </source>
</evidence>